<reference evidence="4" key="2">
    <citation type="submission" date="2025-09" db="UniProtKB">
        <authorList>
            <consortium name="Ensembl"/>
        </authorList>
    </citation>
    <scope>IDENTIFICATION</scope>
</reference>
<dbReference type="Ensembl" id="ENSMMOT00000007429.1">
    <property type="protein sequence ID" value="ENSMMOP00000007293.1"/>
    <property type="gene ID" value="ENSMMOG00000005667.1"/>
</dbReference>
<dbReference type="Gene3D" id="4.10.400.10">
    <property type="entry name" value="Low-density Lipoprotein Receptor"/>
    <property type="match status" value="1"/>
</dbReference>
<evidence type="ECO:0000313" key="4">
    <source>
        <dbReference type="Ensembl" id="ENSMMOP00000007293.1"/>
    </source>
</evidence>
<keyword evidence="3" id="KW-0732">Signal</keyword>
<keyword evidence="1" id="KW-1015">Disulfide bond</keyword>
<dbReference type="CDD" id="cd00112">
    <property type="entry name" value="LDLa"/>
    <property type="match status" value="1"/>
</dbReference>
<evidence type="ECO:0000256" key="2">
    <source>
        <dbReference type="PROSITE-ProRule" id="PRU00124"/>
    </source>
</evidence>
<dbReference type="Proteomes" id="UP000261620">
    <property type="component" value="Unplaced"/>
</dbReference>
<dbReference type="SUPFAM" id="SSF57424">
    <property type="entry name" value="LDL receptor-like module"/>
    <property type="match status" value="1"/>
</dbReference>
<evidence type="ECO:0000313" key="5">
    <source>
        <dbReference type="Proteomes" id="UP000261620"/>
    </source>
</evidence>
<comment type="caution">
    <text evidence="2">Lacks conserved residue(s) required for the propagation of feature annotation.</text>
</comment>
<dbReference type="Pfam" id="PF00057">
    <property type="entry name" value="Ldl_recept_a"/>
    <property type="match status" value="1"/>
</dbReference>
<reference evidence="4" key="1">
    <citation type="submission" date="2025-08" db="UniProtKB">
        <authorList>
            <consortium name="Ensembl"/>
        </authorList>
    </citation>
    <scope>IDENTIFICATION</scope>
</reference>
<protein>
    <submittedName>
        <fullName evidence="4">Uncharacterized protein</fullName>
    </submittedName>
</protein>
<keyword evidence="5" id="KW-1185">Reference proteome</keyword>
<dbReference type="PROSITE" id="PS01209">
    <property type="entry name" value="LDLRA_1"/>
    <property type="match status" value="1"/>
</dbReference>
<sequence>GVRTHLSVLTLTYLYDYFLCTACVYVMNCSFDEQHCAALCGPGQVSCLSGDQCVDYQQLCDGTPHCRDASDESIDNCGGFCEMQI</sequence>
<organism evidence="4 5">
    <name type="scientific">Mola mola</name>
    <name type="common">Ocean sunfish</name>
    <name type="synonym">Tetraodon mola</name>
    <dbReference type="NCBI Taxonomy" id="94237"/>
    <lineage>
        <taxon>Eukaryota</taxon>
        <taxon>Metazoa</taxon>
        <taxon>Chordata</taxon>
        <taxon>Craniata</taxon>
        <taxon>Vertebrata</taxon>
        <taxon>Euteleostomi</taxon>
        <taxon>Actinopterygii</taxon>
        <taxon>Neopterygii</taxon>
        <taxon>Teleostei</taxon>
        <taxon>Neoteleostei</taxon>
        <taxon>Acanthomorphata</taxon>
        <taxon>Eupercaria</taxon>
        <taxon>Tetraodontiformes</taxon>
        <taxon>Molidae</taxon>
        <taxon>Mola</taxon>
    </lineage>
</organism>
<dbReference type="InterPro" id="IPR036055">
    <property type="entry name" value="LDL_receptor-like_sf"/>
</dbReference>
<feature type="chain" id="PRO_5018680827" evidence="3">
    <location>
        <begin position="21"/>
        <end position="85"/>
    </location>
</feature>
<evidence type="ECO:0000256" key="3">
    <source>
        <dbReference type="SAM" id="SignalP"/>
    </source>
</evidence>
<evidence type="ECO:0000256" key="1">
    <source>
        <dbReference type="ARBA" id="ARBA00023157"/>
    </source>
</evidence>
<dbReference type="InterPro" id="IPR002172">
    <property type="entry name" value="LDrepeatLR_classA_rpt"/>
</dbReference>
<dbReference type="InterPro" id="IPR023415">
    <property type="entry name" value="LDLR_class-A_CS"/>
</dbReference>
<feature type="signal peptide" evidence="3">
    <location>
        <begin position="1"/>
        <end position="20"/>
    </location>
</feature>
<name>A0A3Q3W033_MOLML</name>
<dbReference type="STRING" id="94237.ENSMMOP00000007293"/>
<dbReference type="PROSITE" id="PS50068">
    <property type="entry name" value="LDLRA_2"/>
    <property type="match status" value="1"/>
</dbReference>
<proteinExistence type="predicted"/>
<dbReference type="SMART" id="SM00192">
    <property type="entry name" value="LDLa"/>
    <property type="match status" value="1"/>
</dbReference>
<dbReference type="AlphaFoldDB" id="A0A3Q3W033"/>
<accession>A0A3Q3W033</accession>